<evidence type="ECO:0000313" key="9">
    <source>
        <dbReference type="Proteomes" id="UP000009038"/>
    </source>
</evidence>
<proteinExistence type="inferred from homology"/>
<feature type="transmembrane region" description="Helical" evidence="6">
    <location>
        <begin position="103"/>
        <end position="123"/>
    </location>
</feature>
<dbReference type="Proteomes" id="UP000009038">
    <property type="component" value="Unassembled WGS sequence"/>
</dbReference>
<dbReference type="InterPro" id="IPR049326">
    <property type="entry name" value="Rhodopsin_dom_fungi"/>
</dbReference>
<evidence type="ECO:0000256" key="4">
    <source>
        <dbReference type="ARBA" id="ARBA00023136"/>
    </source>
</evidence>
<feature type="domain" description="Rhodopsin" evidence="7">
    <location>
        <begin position="38"/>
        <end position="261"/>
    </location>
</feature>
<evidence type="ECO:0000256" key="2">
    <source>
        <dbReference type="ARBA" id="ARBA00022692"/>
    </source>
</evidence>
<evidence type="ECO:0000256" key="1">
    <source>
        <dbReference type="ARBA" id="ARBA00004141"/>
    </source>
</evidence>
<gene>
    <name evidence="8" type="ORF">ASPNIDRAFT_196241</name>
</gene>
<evidence type="ECO:0000313" key="8">
    <source>
        <dbReference type="EMBL" id="EHA26767.1"/>
    </source>
</evidence>
<feature type="transmembrane region" description="Helical" evidence="6">
    <location>
        <begin position="236"/>
        <end position="256"/>
    </location>
</feature>
<comment type="subcellular location">
    <subcellularLocation>
        <location evidence="1">Membrane</location>
        <topology evidence="1">Multi-pass membrane protein</topology>
    </subcellularLocation>
</comment>
<dbReference type="PANTHER" id="PTHR33048:SF167">
    <property type="entry name" value="INTEGRAL MEMBRANE PROTEIN"/>
    <property type="match status" value="1"/>
</dbReference>
<feature type="non-terminal residue" evidence="8">
    <location>
        <position position="267"/>
    </location>
</feature>
<accession>G3XTJ5</accession>
<reference evidence="8 9" key="1">
    <citation type="journal article" date="2011" name="Genome Res.">
        <title>Comparative genomics of citric-acid-producing Aspergillus niger ATCC 1015 versus enzyme-producing CBS 513.88.</title>
        <authorList>
            <person name="Andersen M.R."/>
            <person name="Salazar M.P."/>
            <person name="Schaap P.J."/>
            <person name="van de Vondervoort P.J."/>
            <person name="Culley D."/>
            <person name="Thykaer J."/>
            <person name="Frisvad J.C."/>
            <person name="Nielsen K.F."/>
            <person name="Albang R."/>
            <person name="Albermann K."/>
            <person name="Berka R.M."/>
            <person name="Braus G.H."/>
            <person name="Braus-Stromeyer S.A."/>
            <person name="Corrochano L.M."/>
            <person name="Dai Z."/>
            <person name="van Dijck P.W."/>
            <person name="Hofmann G."/>
            <person name="Lasure L.L."/>
            <person name="Magnuson J.K."/>
            <person name="Menke H."/>
            <person name="Meijer M."/>
            <person name="Meijer S.L."/>
            <person name="Nielsen J.B."/>
            <person name="Nielsen M.L."/>
            <person name="van Ooyen A.J."/>
            <person name="Pel H.J."/>
            <person name="Poulsen L."/>
            <person name="Samson R.A."/>
            <person name="Stam H."/>
            <person name="Tsang A."/>
            <person name="van den Brink J.M."/>
            <person name="Atkins A."/>
            <person name="Aerts A."/>
            <person name="Shapiro H."/>
            <person name="Pangilinan J."/>
            <person name="Salamov A."/>
            <person name="Lou Y."/>
            <person name="Lindquist E."/>
            <person name="Lucas S."/>
            <person name="Grimwood J."/>
            <person name="Grigoriev I.V."/>
            <person name="Kubicek C.P."/>
            <person name="Martinez D."/>
            <person name="van Peij N.N."/>
            <person name="Roubos J.A."/>
            <person name="Nielsen J."/>
            <person name="Baker S.E."/>
        </authorList>
    </citation>
    <scope>NUCLEOTIDE SEQUENCE [LARGE SCALE GENOMIC DNA]</scope>
    <source>
        <strain evidence="9">ATCC 1015 / CBS 113.46 / FGSC A1144 / LSHB Ac4 / NCTC 3858a / NRRL 328 / USDA 3528.7</strain>
    </source>
</reference>
<feature type="transmembrane region" description="Helical" evidence="6">
    <location>
        <begin position="197"/>
        <end position="216"/>
    </location>
</feature>
<dbReference type="STRING" id="380704.G3XTJ5"/>
<feature type="transmembrane region" description="Helical" evidence="6">
    <location>
        <begin position="54"/>
        <end position="72"/>
    </location>
</feature>
<dbReference type="PANTHER" id="PTHR33048">
    <property type="entry name" value="PTH11-LIKE INTEGRAL MEMBRANE PROTEIN (AFU_ORTHOLOGUE AFUA_5G11245)"/>
    <property type="match status" value="1"/>
</dbReference>
<comment type="caution">
    <text evidence="8">The sequence shown here is derived from an EMBL/GenBank/DDBJ whole genome shotgun (WGS) entry which is preliminary data.</text>
</comment>
<dbReference type="AlphaFoldDB" id="G3XTJ5"/>
<dbReference type="OrthoDB" id="5022096at2759"/>
<evidence type="ECO:0000256" key="3">
    <source>
        <dbReference type="ARBA" id="ARBA00022989"/>
    </source>
</evidence>
<evidence type="ECO:0000256" key="6">
    <source>
        <dbReference type="SAM" id="Phobius"/>
    </source>
</evidence>
<evidence type="ECO:0000259" key="7">
    <source>
        <dbReference type="Pfam" id="PF20684"/>
    </source>
</evidence>
<feature type="transmembrane region" description="Helical" evidence="6">
    <location>
        <begin position="21"/>
        <end position="42"/>
    </location>
</feature>
<keyword evidence="4 6" id="KW-0472">Membrane</keyword>
<dbReference type="InterPro" id="IPR052337">
    <property type="entry name" value="SAT4-like"/>
</dbReference>
<keyword evidence="3 6" id="KW-1133">Transmembrane helix</keyword>
<dbReference type="Pfam" id="PF20684">
    <property type="entry name" value="Fung_rhodopsin"/>
    <property type="match status" value="1"/>
</dbReference>
<organism evidence="8 9">
    <name type="scientific">Aspergillus niger (strain ATCC 1015 / CBS 113.46 / FGSC A1144 / LSHB Ac4 / NCTC 3858a / NRRL 328 / USDA 3528.7)</name>
    <dbReference type="NCBI Taxonomy" id="380704"/>
    <lineage>
        <taxon>Eukaryota</taxon>
        <taxon>Fungi</taxon>
        <taxon>Dikarya</taxon>
        <taxon>Ascomycota</taxon>
        <taxon>Pezizomycotina</taxon>
        <taxon>Eurotiomycetes</taxon>
        <taxon>Eurotiomycetidae</taxon>
        <taxon>Eurotiales</taxon>
        <taxon>Aspergillaceae</taxon>
        <taxon>Aspergillus</taxon>
        <taxon>Aspergillus subgen. Circumdati</taxon>
    </lineage>
</organism>
<name>G3XTJ5_ASPNA</name>
<dbReference type="EMBL" id="ACJE01000004">
    <property type="protein sequence ID" value="EHA26767.1"/>
    <property type="molecule type" value="Genomic_DNA"/>
</dbReference>
<protein>
    <recommendedName>
        <fullName evidence="7">Rhodopsin domain-containing protein</fullName>
    </recommendedName>
</protein>
<dbReference type="HOGENOM" id="CLU_028200_3_5_1"/>
<dbReference type="GO" id="GO:0016020">
    <property type="term" value="C:membrane"/>
    <property type="evidence" value="ECO:0007669"/>
    <property type="project" value="UniProtKB-SubCell"/>
</dbReference>
<evidence type="ECO:0000256" key="5">
    <source>
        <dbReference type="ARBA" id="ARBA00038359"/>
    </source>
</evidence>
<sequence length="267" mass="29428">MAANAHLGGAGLPDVSQAPQILAATSITTAFALLTVLARMYVRVFFIRNVGLDDYIMVLTMALSLAGFAVIIPEVIYGAGRHTVYVENTASIATHLNFATQGIYMWAIGLVKISIGLFLLRFAPRRGYKIFIWTLMFECKDIRTIWDENVKSQCFTSTQLLELSYTNTGLNILTDIIFAILPAIMLRHLQVNWRVKASLVCILGLGIFACAAAIVKLSVLPNYGRTGDLLWDYSTLTIWVVVESNMGIIAGSLPTLKPLFKQILGTY</sequence>
<keyword evidence="2 6" id="KW-0812">Transmembrane</keyword>
<comment type="similarity">
    <text evidence="5">Belongs to the SAT4 family.</text>
</comment>